<feature type="transmembrane region" description="Helical" evidence="1">
    <location>
        <begin position="35"/>
        <end position="53"/>
    </location>
</feature>
<accession>A0A8J2X7L8</accession>
<evidence type="ECO:0000313" key="2">
    <source>
        <dbReference type="EMBL" id="CDF89209.1"/>
    </source>
</evidence>
<dbReference type="OrthoDB" id="4039705at2759"/>
<proteinExistence type="predicted"/>
<feature type="transmembrane region" description="Helical" evidence="1">
    <location>
        <begin position="220"/>
        <end position="237"/>
    </location>
</feature>
<dbReference type="AlphaFoldDB" id="A0A8J2X7L8"/>
<name>A0A8J2X7L8_ZYGB2</name>
<keyword evidence="3" id="KW-1185">Reference proteome</keyword>
<dbReference type="EMBL" id="HG316456">
    <property type="protein sequence ID" value="CDF89209.1"/>
    <property type="molecule type" value="Genomic_DNA"/>
</dbReference>
<protein>
    <submittedName>
        <fullName evidence="2">ZYBA0S03-11738g1_1</fullName>
    </submittedName>
</protein>
<gene>
    <name evidence="2" type="ORF">BN860_11738g</name>
</gene>
<reference evidence="3" key="1">
    <citation type="journal article" date="2013" name="Genome Announc.">
        <title>Genome sequence of the food spoilage yeast Zygosaccharomyces bailii CLIB 213(T).</title>
        <authorList>
            <person name="Galeote V."/>
            <person name="Bigey F."/>
            <person name="Devillers H."/>
            <person name="Neuveglise C."/>
            <person name="Dequin S."/>
        </authorList>
    </citation>
    <scope>NUCLEOTIDE SEQUENCE [LARGE SCALE GENOMIC DNA]</scope>
    <source>
        <strain evidence="3">CLIB 213 / ATCC 58445 / CBS 680 / CCRC 21525 / NBRC 1098 / NCYC 1416 / NRRL Y-2227</strain>
    </source>
</reference>
<feature type="transmembrane region" description="Helical" evidence="1">
    <location>
        <begin position="65"/>
        <end position="85"/>
    </location>
</feature>
<dbReference type="Pfam" id="PF00674">
    <property type="entry name" value="DUP"/>
    <property type="match status" value="2"/>
</dbReference>
<organism evidence="2 3">
    <name type="scientific">Zygosaccharomyces bailii (strain CLIB 213 / ATCC 58445 / CBS 680 / BCRC 21525 / NBRC 1098 / NCYC 1416 / NRRL Y-2227)</name>
    <dbReference type="NCBI Taxonomy" id="1333698"/>
    <lineage>
        <taxon>Eukaryota</taxon>
        <taxon>Fungi</taxon>
        <taxon>Dikarya</taxon>
        <taxon>Ascomycota</taxon>
        <taxon>Saccharomycotina</taxon>
        <taxon>Saccharomycetes</taxon>
        <taxon>Saccharomycetales</taxon>
        <taxon>Saccharomycetaceae</taxon>
        <taxon>Zygosaccharomyces</taxon>
    </lineage>
</organism>
<dbReference type="InterPro" id="IPR001142">
    <property type="entry name" value="DUP/COS"/>
</dbReference>
<sequence>MEKLPLTDPETCEQLLPKDLFKNRFTWGLHEVRKYYLPSVMPFLCLLVAYILISVDCFGNSRTRIISITLCIVVAFCFPPIWFFTERRRIISQHRVKIAEAFLMVNEESKNEPWNQVACQMNQFFFEGRYWNTSNFFFDDKQFSASFRKHLLIPFHQGISENNFIHDKKNPIHNAIASYQQLTNLTFANFMKNFMVESAPEQTALPRDKYRNKLTFHKKYFTSWMFLGLMLVVSYSIVSSVRSKKPSNLLSTASHIFDAFVYYSFYCNHKRNKLGVKSMCKFLATIISVAPGCDTKRWDIVAMHMNQYLHNEEIWRGEQENFFDGRDCMDFFSKGLKPLASEESSAYPELKTFVCDALKVCESK</sequence>
<evidence type="ECO:0000313" key="3">
    <source>
        <dbReference type="Proteomes" id="UP000019375"/>
    </source>
</evidence>
<evidence type="ECO:0000256" key="1">
    <source>
        <dbReference type="SAM" id="Phobius"/>
    </source>
</evidence>
<feature type="transmembrane region" description="Helical" evidence="1">
    <location>
        <begin position="249"/>
        <end position="267"/>
    </location>
</feature>
<keyword evidence="1" id="KW-0812">Transmembrane</keyword>
<dbReference type="Proteomes" id="UP000019375">
    <property type="component" value="Unassembled WGS sequence"/>
</dbReference>
<keyword evidence="1" id="KW-0472">Membrane</keyword>
<keyword evidence="1" id="KW-1133">Transmembrane helix</keyword>